<dbReference type="SUPFAM" id="SSF101936">
    <property type="entry name" value="DNA-binding pseudobarrel domain"/>
    <property type="match status" value="1"/>
</dbReference>
<sequence length="727" mass="80905">MDMQLHEEDLHGGLGDELERMNSIGDPNPQFGNMEEVREGGGGGGAGGTEDGDFWLDRGTEDMLNVDDPFFYGHFPPLPDFPCVSSSSSQSSSYTPAAVHAVPCSSSSSCSTSASSSSSSSSSSTSWAIVRSDAEEGAERNDDHQQQHEQVDALRPPFLSADSMEIPPSFDVDCMDVMEEFGDMDLLDTTEMWDPSTVFPFLNPEEDQEEQQEMRQQQQQQQLLMQGDDGEERAMAQANDEEGQGKKPSDDLAKLFFEWLKSNKESISAEDLRNIKLKRSTIDCAAQRLGGGKEGMKRLLKLILEWVQNHHLQRRRMRGEDSAFPCQQTQLGFQNSNPNPNINPILSCNPISPDSTACFSPATPWIPQPPYVPEPTATGAGFPPMVGFANGGPFSQGINGYSPPTDYRMLDPSVTWPSSNFTLSPRYNSFTDHHLPTAPPTHQVFAPFANQYPCQPFQGSSDRLLRMGSSATKEARKKRMARQRRFLSHHRSLNHQQQHPSPNTDLHAKLPSEGNCANTAQTNPENWMFWSSSASVPTVSPAHLLPEAPPQSADRPPMQPQNYQRQITSDRRQGWKPEKNLRFLLQKVLKQSDVGNLGRIVLPKKEAETHLPELEARDGISIAMEDIGTSRVWNMRYRFWPNNKSRMYLLENTGDFVRSNGLQEGDFIVIYSDTKCGKYLIRGVKVRQPGTGSKLEAKKTGKIPRNLHTTSPSVDGPSSSPIQESVM</sequence>
<dbReference type="InterPro" id="IPR044800">
    <property type="entry name" value="LEC2-like"/>
</dbReference>
<feature type="region of interest" description="Disordered" evidence="6">
    <location>
        <begin position="691"/>
        <end position="727"/>
    </location>
</feature>
<keyword evidence="3" id="KW-0238">DNA-binding</keyword>
<proteinExistence type="predicted"/>
<dbReference type="Gene3D" id="2.40.330.10">
    <property type="entry name" value="DNA-binding pseudobarrel domain"/>
    <property type="match status" value="1"/>
</dbReference>
<dbReference type="GO" id="GO:0005634">
    <property type="term" value="C:nucleus"/>
    <property type="evidence" value="ECO:0007669"/>
    <property type="project" value="UniProtKB-SubCell"/>
</dbReference>
<dbReference type="InParanoid" id="A0A1U7ZE45"/>
<evidence type="ECO:0000256" key="3">
    <source>
        <dbReference type="ARBA" id="ARBA00023125"/>
    </source>
</evidence>
<dbReference type="OMA" id="PAFFMEW"/>
<keyword evidence="2" id="KW-0805">Transcription regulation</keyword>
<gene>
    <name evidence="9" type="primary">LOC104589171</name>
</gene>
<dbReference type="FunCoup" id="A0A1U7ZE45">
    <property type="interactions" value="129"/>
</dbReference>
<evidence type="ECO:0000256" key="5">
    <source>
        <dbReference type="ARBA" id="ARBA00023242"/>
    </source>
</evidence>
<dbReference type="GO" id="GO:0003700">
    <property type="term" value="F:DNA-binding transcription factor activity"/>
    <property type="evidence" value="ECO:0007669"/>
    <property type="project" value="InterPro"/>
</dbReference>
<keyword evidence="5" id="KW-0539">Nucleus</keyword>
<dbReference type="Pfam" id="PF02362">
    <property type="entry name" value="B3"/>
    <property type="match status" value="1"/>
</dbReference>
<organism evidence="8 9">
    <name type="scientific">Nelumbo nucifera</name>
    <name type="common">Sacred lotus</name>
    <dbReference type="NCBI Taxonomy" id="4432"/>
    <lineage>
        <taxon>Eukaryota</taxon>
        <taxon>Viridiplantae</taxon>
        <taxon>Streptophyta</taxon>
        <taxon>Embryophyta</taxon>
        <taxon>Tracheophyta</taxon>
        <taxon>Spermatophyta</taxon>
        <taxon>Magnoliopsida</taxon>
        <taxon>Proteales</taxon>
        <taxon>Nelumbonaceae</taxon>
        <taxon>Nelumbo</taxon>
    </lineage>
</organism>
<dbReference type="PANTHER" id="PTHR31140">
    <property type="entry name" value="B3 DOMAIN-CONTAINING TRANSCRIPTION FACTOR ABI3"/>
    <property type="match status" value="1"/>
</dbReference>
<dbReference type="AlphaFoldDB" id="A0A1U7ZE45"/>
<feature type="domain" description="TF-B3" evidence="7">
    <location>
        <begin position="585"/>
        <end position="687"/>
    </location>
</feature>
<keyword evidence="4" id="KW-0804">Transcription</keyword>
<comment type="subcellular location">
    <subcellularLocation>
        <location evidence="1">Nucleus</location>
    </subcellularLocation>
</comment>
<dbReference type="PROSITE" id="PS50863">
    <property type="entry name" value="B3"/>
    <property type="match status" value="1"/>
</dbReference>
<feature type="compositionally biased region" description="Gly residues" evidence="6">
    <location>
        <begin position="40"/>
        <end position="49"/>
    </location>
</feature>
<evidence type="ECO:0000256" key="4">
    <source>
        <dbReference type="ARBA" id="ARBA00023163"/>
    </source>
</evidence>
<feature type="region of interest" description="Disordered" evidence="6">
    <location>
        <begin position="1"/>
        <end position="56"/>
    </location>
</feature>
<evidence type="ECO:0000259" key="7">
    <source>
        <dbReference type="PROSITE" id="PS50863"/>
    </source>
</evidence>
<feature type="compositionally biased region" description="Basic and acidic residues" evidence="6">
    <location>
        <begin position="1"/>
        <end position="11"/>
    </location>
</feature>
<feature type="compositionally biased region" description="Polar residues" evidence="6">
    <location>
        <begin position="494"/>
        <end position="504"/>
    </location>
</feature>
<protein>
    <submittedName>
        <fullName evidence="9">B3 domain-containing transcription factor ABI3</fullName>
    </submittedName>
</protein>
<dbReference type="STRING" id="4432.A0A1U7ZE45"/>
<evidence type="ECO:0000256" key="2">
    <source>
        <dbReference type="ARBA" id="ARBA00023015"/>
    </source>
</evidence>
<feature type="compositionally biased region" description="Basic and acidic residues" evidence="6">
    <location>
        <begin position="132"/>
        <end position="150"/>
    </location>
</feature>
<dbReference type="GeneID" id="104589171"/>
<dbReference type="GO" id="GO:0003677">
    <property type="term" value="F:DNA binding"/>
    <property type="evidence" value="ECO:0007669"/>
    <property type="project" value="UniProtKB-KW"/>
</dbReference>
<dbReference type="InterPro" id="IPR015300">
    <property type="entry name" value="DNA-bd_pseudobarrel_sf"/>
</dbReference>
<dbReference type="OrthoDB" id="757982at2759"/>
<dbReference type="InterPro" id="IPR003340">
    <property type="entry name" value="B3_DNA-bd"/>
</dbReference>
<dbReference type="KEGG" id="nnu:104589171"/>
<reference evidence="9" key="1">
    <citation type="submission" date="2025-08" db="UniProtKB">
        <authorList>
            <consortium name="RefSeq"/>
        </authorList>
    </citation>
    <scope>IDENTIFICATION</scope>
</reference>
<accession>A0A1U7ZE45</accession>
<feature type="compositionally biased region" description="Polar residues" evidence="6">
    <location>
        <begin position="707"/>
        <end position="727"/>
    </location>
</feature>
<dbReference type="RefSeq" id="XP_010245692.1">
    <property type="nucleotide sequence ID" value="XM_010247390.2"/>
</dbReference>
<evidence type="ECO:0000313" key="8">
    <source>
        <dbReference type="Proteomes" id="UP000189703"/>
    </source>
</evidence>
<feature type="region of interest" description="Disordered" evidence="6">
    <location>
        <begin position="539"/>
        <end position="561"/>
    </location>
</feature>
<dbReference type="Proteomes" id="UP000189703">
    <property type="component" value="Unplaced"/>
</dbReference>
<feature type="compositionally biased region" description="Low complexity" evidence="6">
    <location>
        <begin position="214"/>
        <end position="227"/>
    </location>
</feature>
<feature type="region of interest" description="Disordered" evidence="6">
    <location>
        <begin position="490"/>
        <end position="521"/>
    </location>
</feature>
<dbReference type="CDD" id="cd10015">
    <property type="entry name" value="BfiI_C_EcoRII_N_B3"/>
    <property type="match status" value="1"/>
</dbReference>
<dbReference type="FunFam" id="2.40.330.10:FF:000003">
    <property type="entry name" value="B3 domain-containing transcription factor FUS3"/>
    <property type="match status" value="1"/>
</dbReference>
<name>A0A1U7ZE45_NELNU</name>
<dbReference type="SMART" id="SM01019">
    <property type="entry name" value="B3"/>
    <property type="match status" value="1"/>
</dbReference>
<dbReference type="eggNOG" id="ENOG502QWRF">
    <property type="taxonomic scope" value="Eukaryota"/>
</dbReference>
<evidence type="ECO:0000313" key="9">
    <source>
        <dbReference type="RefSeq" id="XP_010245692.1"/>
    </source>
</evidence>
<feature type="region of interest" description="Disordered" evidence="6">
    <location>
        <begin position="206"/>
        <end position="249"/>
    </location>
</feature>
<keyword evidence="8" id="KW-1185">Reference proteome</keyword>
<evidence type="ECO:0000256" key="1">
    <source>
        <dbReference type="ARBA" id="ARBA00004123"/>
    </source>
</evidence>
<feature type="region of interest" description="Disordered" evidence="6">
    <location>
        <begin position="105"/>
        <end position="150"/>
    </location>
</feature>
<feature type="compositionally biased region" description="Low complexity" evidence="6">
    <location>
        <begin position="105"/>
        <end position="126"/>
    </location>
</feature>
<dbReference type="PANTHER" id="PTHR31140:SF81">
    <property type="entry name" value="B3 DOMAIN-CONTAINING TRANSCRIPTION FACTOR ABI3"/>
    <property type="match status" value="1"/>
</dbReference>
<evidence type="ECO:0000256" key="6">
    <source>
        <dbReference type="SAM" id="MobiDB-lite"/>
    </source>
</evidence>